<evidence type="ECO:0000313" key="2">
    <source>
        <dbReference type="Proteomes" id="UP001501510"/>
    </source>
</evidence>
<protein>
    <submittedName>
        <fullName evidence="1">Uncharacterized protein</fullName>
    </submittedName>
</protein>
<proteinExistence type="predicted"/>
<name>A0ABP3ULM2_9CLOT</name>
<keyword evidence="2" id="KW-1185">Reference proteome</keyword>
<accession>A0ABP3ULM2</accession>
<comment type="caution">
    <text evidence="1">The sequence shown here is derived from an EMBL/GenBank/DDBJ whole genome shotgun (WGS) entry which is preliminary data.</text>
</comment>
<dbReference type="Proteomes" id="UP001501510">
    <property type="component" value="Unassembled WGS sequence"/>
</dbReference>
<evidence type="ECO:0000313" key="1">
    <source>
        <dbReference type="EMBL" id="GAA0735604.1"/>
    </source>
</evidence>
<sequence>MKEISCQDIVKQKLDIIIRQIDDIKKIIGKEKMQINSESKNNTTEEFLRKFMDD</sequence>
<reference evidence="2" key="1">
    <citation type="journal article" date="2019" name="Int. J. Syst. Evol. Microbiol.">
        <title>The Global Catalogue of Microorganisms (GCM) 10K type strain sequencing project: providing services to taxonomists for standard genome sequencing and annotation.</title>
        <authorList>
            <consortium name="The Broad Institute Genomics Platform"/>
            <consortium name="The Broad Institute Genome Sequencing Center for Infectious Disease"/>
            <person name="Wu L."/>
            <person name="Ma J."/>
        </authorList>
    </citation>
    <scope>NUCLEOTIDE SEQUENCE [LARGE SCALE GENOMIC DNA]</scope>
    <source>
        <strain evidence="2">JCM 1407</strain>
    </source>
</reference>
<dbReference type="RefSeq" id="WP_343759379.1">
    <property type="nucleotide sequence ID" value="NZ_BAAACG010000006.1"/>
</dbReference>
<organism evidence="1 2">
    <name type="scientific">Clostridium oceanicum</name>
    <dbReference type="NCBI Taxonomy" id="1543"/>
    <lineage>
        <taxon>Bacteria</taxon>
        <taxon>Bacillati</taxon>
        <taxon>Bacillota</taxon>
        <taxon>Clostridia</taxon>
        <taxon>Eubacteriales</taxon>
        <taxon>Clostridiaceae</taxon>
        <taxon>Clostridium</taxon>
    </lineage>
</organism>
<gene>
    <name evidence="1" type="ORF">GCM10008906_09500</name>
</gene>
<dbReference type="EMBL" id="BAAACG010000006">
    <property type="protein sequence ID" value="GAA0735604.1"/>
    <property type="molecule type" value="Genomic_DNA"/>
</dbReference>